<proteinExistence type="predicted"/>
<dbReference type="GO" id="GO:0016625">
    <property type="term" value="F:oxidoreductase activity, acting on the aldehyde or oxo group of donors, iron-sulfur protein as acceptor"/>
    <property type="evidence" value="ECO:0007669"/>
    <property type="project" value="UniProtKB-ARBA"/>
</dbReference>
<evidence type="ECO:0000313" key="12">
    <source>
        <dbReference type="EMBL" id="EHM10307.1"/>
    </source>
</evidence>
<dbReference type="InterPro" id="IPR032686">
    <property type="entry name" value="PFO_beta_C"/>
</dbReference>
<keyword evidence="13" id="KW-1185">Reference proteome</keyword>
<evidence type="ECO:0000256" key="2">
    <source>
        <dbReference type="ARBA" id="ARBA00001964"/>
    </source>
</evidence>
<dbReference type="EMBL" id="CM001377">
    <property type="protein sequence ID" value="EHM10307.1"/>
    <property type="molecule type" value="Genomic_DNA"/>
</dbReference>
<comment type="cofactor">
    <cofactor evidence="1">
        <name>Mg(2+)</name>
        <dbReference type="ChEBI" id="CHEBI:18420"/>
    </cofactor>
</comment>
<dbReference type="SUPFAM" id="SSF52518">
    <property type="entry name" value="Thiamin diphosphate-binding fold (THDP-binding)"/>
    <property type="match status" value="1"/>
</dbReference>
<evidence type="ECO:0000256" key="1">
    <source>
        <dbReference type="ARBA" id="ARBA00001946"/>
    </source>
</evidence>
<dbReference type="GO" id="GO:0030976">
    <property type="term" value="F:thiamine pyrophosphate binding"/>
    <property type="evidence" value="ECO:0007669"/>
    <property type="project" value="InterPro"/>
</dbReference>
<gene>
    <name evidence="12" type="ORF">TheveDRAFT_1183</name>
</gene>
<accession>H0USL8</accession>
<keyword evidence="4" id="KW-0479">Metal-binding</keyword>
<dbReference type="CDD" id="cd03375">
    <property type="entry name" value="TPP_OGFOR"/>
    <property type="match status" value="1"/>
</dbReference>
<dbReference type="STRING" id="926567.TheveDRAFT_1183"/>
<evidence type="ECO:0000256" key="9">
    <source>
        <dbReference type="ARBA" id="ARBA00023052"/>
    </source>
</evidence>
<dbReference type="RefSeq" id="WP_006583801.1">
    <property type="nucleotide sequence ID" value="NZ_CM001377.1"/>
</dbReference>
<keyword evidence="5" id="KW-0460">Magnesium</keyword>
<dbReference type="InterPro" id="IPR011766">
    <property type="entry name" value="TPP_enzyme_TPP-bd"/>
</dbReference>
<dbReference type="PANTHER" id="PTHR48084">
    <property type="entry name" value="2-OXOGLUTARATE OXIDOREDUCTASE SUBUNIT KORB-RELATED"/>
    <property type="match status" value="1"/>
</dbReference>
<keyword evidence="6" id="KW-0560">Oxidoreductase</keyword>
<dbReference type="GO" id="GO:0051536">
    <property type="term" value="F:iron-sulfur cluster binding"/>
    <property type="evidence" value="ECO:0007669"/>
    <property type="project" value="UniProtKB-KW"/>
</dbReference>
<reference evidence="12 13" key="1">
    <citation type="submission" date="2011-10" db="EMBL/GenBank/DDBJ databases">
        <title>The Noncontiguous Finished genome of Thermanaerovibrio velox DSM 12556.</title>
        <authorList>
            <consortium name="US DOE Joint Genome Institute (JGI-PGF)"/>
            <person name="Lucas S."/>
            <person name="Copeland A."/>
            <person name="Lapidus A."/>
            <person name="Glavina del Rio T."/>
            <person name="Dalin E."/>
            <person name="Tice H."/>
            <person name="Bruce D."/>
            <person name="Goodwin L."/>
            <person name="Pitluck S."/>
            <person name="Peters L."/>
            <person name="Mikhailova N."/>
            <person name="Teshima H."/>
            <person name="Kyrpides N."/>
            <person name="Mavromatis K."/>
            <person name="Ivanova N."/>
            <person name="Markowitz V."/>
            <person name="Cheng J.-F."/>
            <person name="Hugenholtz P."/>
            <person name="Woyke T."/>
            <person name="Wu D."/>
            <person name="Spring S."/>
            <person name="Brambilla E.-M."/>
            <person name="Klenk H.-P."/>
            <person name="Eisen J.A."/>
        </authorList>
    </citation>
    <scope>NUCLEOTIDE SEQUENCE [LARGE SCALE GENOMIC DNA]</scope>
    <source>
        <strain evidence="12 13">DSM 12556</strain>
    </source>
</reference>
<keyword evidence="12" id="KW-0670">Pyruvate</keyword>
<evidence type="ECO:0000313" key="13">
    <source>
        <dbReference type="Proteomes" id="UP000005730"/>
    </source>
</evidence>
<evidence type="ECO:0000256" key="5">
    <source>
        <dbReference type="ARBA" id="ARBA00022842"/>
    </source>
</evidence>
<evidence type="ECO:0000256" key="3">
    <source>
        <dbReference type="ARBA" id="ARBA00001966"/>
    </source>
</evidence>
<keyword evidence="8" id="KW-0411">Iron-sulfur</keyword>
<evidence type="ECO:0000259" key="11">
    <source>
        <dbReference type="Pfam" id="PF12367"/>
    </source>
</evidence>
<dbReference type="eggNOG" id="COG1013">
    <property type="taxonomic scope" value="Bacteria"/>
</dbReference>
<dbReference type="GO" id="GO:0046872">
    <property type="term" value="F:metal ion binding"/>
    <property type="evidence" value="ECO:0007669"/>
    <property type="project" value="UniProtKB-KW"/>
</dbReference>
<keyword evidence="9" id="KW-0786">Thiamine pyrophosphate</keyword>
<feature type="domain" description="Thiamine pyrophosphate enzyme TPP-binding" evidence="10">
    <location>
        <begin position="53"/>
        <end position="196"/>
    </location>
</feature>
<dbReference type="Proteomes" id="UP000005730">
    <property type="component" value="Chromosome"/>
</dbReference>
<dbReference type="PANTHER" id="PTHR48084:SF4">
    <property type="entry name" value="2-OXOGLUTARATE OXIDOREDUCTASE SUBUNIT KORB"/>
    <property type="match status" value="1"/>
</dbReference>
<dbReference type="HOGENOM" id="CLU_048564_0_0_0"/>
<evidence type="ECO:0000259" key="10">
    <source>
        <dbReference type="Pfam" id="PF02775"/>
    </source>
</evidence>
<dbReference type="InterPro" id="IPR029061">
    <property type="entry name" value="THDP-binding"/>
</dbReference>
<comment type="cofactor">
    <cofactor evidence="3">
        <name>[4Fe-4S] cluster</name>
        <dbReference type="ChEBI" id="CHEBI:49883"/>
    </cofactor>
</comment>
<dbReference type="NCBIfam" id="TIGR02177">
    <property type="entry name" value="PorB_KorB"/>
    <property type="match status" value="1"/>
</dbReference>
<name>H0USL8_9BACT</name>
<evidence type="ECO:0000256" key="8">
    <source>
        <dbReference type="ARBA" id="ARBA00023014"/>
    </source>
</evidence>
<dbReference type="AlphaFoldDB" id="H0USL8"/>
<dbReference type="Pfam" id="PF02775">
    <property type="entry name" value="TPP_enzyme_C"/>
    <property type="match status" value="1"/>
</dbReference>
<keyword evidence="7" id="KW-0408">Iron</keyword>
<dbReference type="InterPro" id="IPR051457">
    <property type="entry name" value="2-oxoacid:Fd_oxidoreductase"/>
</dbReference>
<dbReference type="GO" id="GO:0045333">
    <property type="term" value="P:cellular respiration"/>
    <property type="evidence" value="ECO:0007669"/>
    <property type="project" value="UniProtKB-ARBA"/>
</dbReference>
<protein>
    <submittedName>
        <fullName evidence="12">2-oxoacid:acceptor oxidoreductase, beta subunit, pyruvate/2-ketoisovalerate family</fullName>
    </submittedName>
</protein>
<feature type="domain" description="Pyruvate ferredoxin oxidoreductase beta subunit C-terminal" evidence="11">
    <location>
        <begin position="200"/>
        <end position="261"/>
    </location>
</feature>
<evidence type="ECO:0000256" key="6">
    <source>
        <dbReference type="ARBA" id="ARBA00023002"/>
    </source>
</evidence>
<evidence type="ECO:0000256" key="4">
    <source>
        <dbReference type="ARBA" id="ARBA00022723"/>
    </source>
</evidence>
<organism evidence="12 13">
    <name type="scientific">Thermanaerovibrio velox DSM 12556</name>
    <dbReference type="NCBI Taxonomy" id="926567"/>
    <lineage>
        <taxon>Bacteria</taxon>
        <taxon>Thermotogati</taxon>
        <taxon>Synergistota</taxon>
        <taxon>Synergistia</taxon>
        <taxon>Synergistales</taxon>
        <taxon>Synergistaceae</taxon>
        <taxon>Thermanaerovibrio</taxon>
    </lineage>
</organism>
<dbReference type="Gene3D" id="3.40.50.970">
    <property type="match status" value="1"/>
</dbReference>
<dbReference type="InterPro" id="IPR011896">
    <property type="entry name" value="OFOB"/>
</dbReference>
<sequence>MAVDPRTFDVPGDNSWCPGCGNFPILDCLKEAVALSGLTSSDVVVVSGIGQAAKLPHYFRSHFFNGLHGRALPVATAIQASNPHLKVICVGGDGDMYGEGGNHFLHAIRRNPNVLHLVHNNMVYGLTKGQASPTSPRGMVTPVQVEGVSSEPFNPLAVAISLGASFVARVFCAHKAMMVEVMTKALAWEGYALVDVFQPCVSFNKINTYQWFRDNTVPIGDDHDPSDRIRAMELALRGAPYPVGVFYKNAGTPFHRTLAPYASGDPRPLYQRRRDPEELNLLLDSFR</sequence>
<comment type="cofactor">
    <cofactor evidence="2">
        <name>thiamine diphosphate</name>
        <dbReference type="ChEBI" id="CHEBI:58937"/>
    </cofactor>
</comment>
<dbReference type="Pfam" id="PF12367">
    <property type="entry name" value="PFO_beta_C"/>
    <property type="match status" value="1"/>
</dbReference>
<evidence type="ECO:0000256" key="7">
    <source>
        <dbReference type="ARBA" id="ARBA00023004"/>
    </source>
</evidence>